<sequence length="157" mass="17347">MIHFKCCPESDRYPCHKCHNQFMAAQEEERVKEPEENKPLIETPNTEEVEELSEQTTESTGLDASLATAASPAEDRTRKQEEDKPLPEASEADEGLEGTSGGAEAGDNLGDVAVQVEKLGIEGEENKTLPEISTSQSGEAQSKHYLKRSLHIKYSRM</sequence>
<feature type="compositionally biased region" description="Basic and acidic residues" evidence="1">
    <location>
        <begin position="73"/>
        <end position="86"/>
    </location>
</feature>
<feature type="compositionally biased region" description="Polar residues" evidence="1">
    <location>
        <begin position="131"/>
        <end position="140"/>
    </location>
</feature>
<keyword evidence="3" id="KW-1185">Reference proteome</keyword>
<evidence type="ECO:0000313" key="2">
    <source>
        <dbReference type="EMBL" id="CAH3110318.1"/>
    </source>
</evidence>
<comment type="caution">
    <text evidence="2">The sequence shown here is derived from an EMBL/GenBank/DDBJ whole genome shotgun (WGS) entry which is preliminary data.</text>
</comment>
<protein>
    <submittedName>
        <fullName evidence="2">Uncharacterized protein</fullName>
    </submittedName>
</protein>
<feature type="compositionally biased region" description="Basic and acidic residues" evidence="1">
    <location>
        <begin position="119"/>
        <end position="128"/>
    </location>
</feature>
<organism evidence="2 3">
    <name type="scientific">Pocillopora meandrina</name>
    <dbReference type="NCBI Taxonomy" id="46732"/>
    <lineage>
        <taxon>Eukaryota</taxon>
        <taxon>Metazoa</taxon>
        <taxon>Cnidaria</taxon>
        <taxon>Anthozoa</taxon>
        <taxon>Hexacorallia</taxon>
        <taxon>Scleractinia</taxon>
        <taxon>Astrocoeniina</taxon>
        <taxon>Pocilloporidae</taxon>
        <taxon>Pocillopora</taxon>
    </lineage>
</organism>
<accession>A0AAU9WDT2</accession>
<reference evidence="2 3" key="1">
    <citation type="submission" date="2022-05" db="EMBL/GenBank/DDBJ databases">
        <authorList>
            <consortium name="Genoscope - CEA"/>
            <person name="William W."/>
        </authorList>
    </citation>
    <scope>NUCLEOTIDE SEQUENCE [LARGE SCALE GENOMIC DNA]</scope>
</reference>
<dbReference type="Proteomes" id="UP001159428">
    <property type="component" value="Unassembled WGS sequence"/>
</dbReference>
<dbReference type="EMBL" id="CALNXJ010000012">
    <property type="protein sequence ID" value="CAH3110318.1"/>
    <property type="molecule type" value="Genomic_DNA"/>
</dbReference>
<name>A0AAU9WDT2_9CNID</name>
<dbReference type="AlphaFoldDB" id="A0AAU9WDT2"/>
<gene>
    <name evidence="2" type="ORF">PMEA_00003604</name>
</gene>
<proteinExistence type="predicted"/>
<feature type="compositionally biased region" description="Basic and acidic residues" evidence="1">
    <location>
        <begin position="27"/>
        <end position="39"/>
    </location>
</feature>
<evidence type="ECO:0000313" key="3">
    <source>
        <dbReference type="Proteomes" id="UP001159428"/>
    </source>
</evidence>
<feature type="region of interest" description="Disordered" evidence="1">
    <location>
        <begin position="27"/>
        <end position="144"/>
    </location>
</feature>
<evidence type="ECO:0000256" key="1">
    <source>
        <dbReference type="SAM" id="MobiDB-lite"/>
    </source>
</evidence>